<feature type="region of interest" description="Disordered" evidence="11">
    <location>
        <begin position="96"/>
        <end position="116"/>
    </location>
</feature>
<gene>
    <name evidence="13" type="primary">nudC</name>
    <name evidence="13" type="ORF">KCQ71_15740</name>
</gene>
<evidence type="ECO:0000256" key="1">
    <source>
        <dbReference type="ARBA" id="ARBA00001946"/>
    </source>
</evidence>
<evidence type="ECO:0000256" key="11">
    <source>
        <dbReference type="SAM" id="MobiDB-lite"/>
    </source>
</evidence>
<dbReference type="PROSITE" id="PS51462">
    <property type="entry name" value="NUDIX"/>
    <property type="match status" value="1"/>
</dbReference>
<dbReference type="Proteomes" id="UP000826651">
    <property type="component" value="Unassembled WGS sequence"/>
</dbReference>
<dbReference type="EMBL" id="JAGSHT010000014">
    <property type="protein sequence ID" value="MBZ2197613.1"/>
    <property type="molecule type" value="Genomic_DNA"/>
</dbReference>
<dbReference type="Gene3D" id="3.90.79.20">
    <property type="match status" value="1"/>
</dbReference>
<dbReference type="GO" id="GO:0016787">
    <property type="term" value="F:hydrolase activity"/>
    <property type="evidence" value="ECO:0007669"/>
    <property type="project" value="UniProtKB-KW"/>
</dbReference>
<dbReference type="PANTHER" id="PTHR42904">
    <property type="entry name" value="NUDIX HYDROLASE, NUDC SUBFAMILY"/>
    <property type="match status" value="1"/>
</dbReference>
<comment type="catalytic activity">
    <reaction evidence="9">
        <text>a 5'-end NAD(+)-phospho-ribonucleoside in mRNA + H2O = a 5'-end phospho-adenosine-phospho-ribonucleoside in mRNA + beta-nicotinamide D-ribonucleotide + 2 H(+)</text>
        <dbReference type="Rhea" id="RHEA:60876"/>
        <dbReference type="Rhea" id="RHEA-COMP:15698"/>
        <dbReference type="Rhea" id="RHEA-COMP:15719"/>
        <dbReference type="ChEBI" id="CHEBI:14649"/>
        <dbReference type="ChEBI" id="CHEBI:15377"/>
        <dbReference type="ChEBI" id="CHEBI:15378"/>
        <dbReference type="ChEBI" id="CHEBI:144029"/>
        <dbReference type="ChEBI" id="CHEBI:144051"/>
    </reaction>
    <physiologicalReaction direction="left-to-right" evidence="9">
        <dbReference type="Rhea" id="RHEA:60877"/>
    </physiologicalReaction>
</comment>
<dbReference type="Pfam" id="PF09297">
    <property type="entry name" value="Zn_ribbon_NUD"/>
    <property type="match status" value="1"/>
</dbReference>
<dbReference type="InterPro" id="IPR015376">
    <property type="entry name" value="Znr_NADH_PPase"/>
</dbReference>
<dbReference type="InterPro" id="IPR000086">
    <property type="entry name" value="NUDIX_hydrolase_dom"/>
</dbReference>
<name>A0ABS7SB89_9MICO</name>
<keyword evidence="5" id="KW-0479">Metal-binding</keyword>
<feature type="domain" description="Nudix hydrolase" evidence="12">
    <location>
        <begin position="180"/>
        <end position="305"/>
    </location>
</feature>
<sequence length="327" mass="35250">MYGEPVHSDLLPLARASVDRDAHARVRPSLLEDLLADASTRLLTVDGDRVATTGGDDAALAFVPPSGRANGAMLLYLGRDDDAAYLAQILGAEHRAAAGDQDRRTDDPQGSTTGGPVSYAVLREIGWQLGDRDAGLAVGALALANWHHTHTHCSRCGTATEVIDAGWVRRCPADESLHYPRTDAAVIMAITDDAGRILLGHAPQWPDGQFSVPAGFVEPGESLEAAVRREVFEETNVVVGEVTYRASQPWPFPASLMVGFAGRALAIDVRPDGEEITEARFFSAEELRTAWTTGTIRLPRPTSIARSLIEEWFGEPLPEVRAAARWA</sequence>
<protein>
    <recommendedName>
        <fullName evidence="4">NAD(+) diphosphatase</fullName>
        <ecNumber evidence="4">3.6.1.22</ecNumber>
    </recommendedName>
</protein>
<reference evidence="13 14" key="1">
    <citation type="submission" date="2021-04" db="EMBL/GenBank/DDBJ databases">
        <title>Ruania sp. nov., isolated from sandy soil of mangrove forest.</title>
        <authorList>
            <person name="Ge X."/>
            <person name="Huang R."/>
            <person name="Liu W."/>
        </authorList>
    </citation>
    <scope>NUCLEOTIDE SEQUENCE [LARGE SCALE GENOMIC DNA]</scope>
    <source>
        <strain evidence="13 14">N2-46</strain>
    </source>
</reference>
<accession>A0ABS7SB89</accession>
<feature type="compositionally biased region" description="Basic and acidic residues" evidence="11">
    <location>
        <begin position="96"/>
        <end position="107"/>
    </location>
</feature>
<evidence type="ECO:0000256" key="7">
    <source>
        <dbReference type="ARBA" id="ARBA00022842"/>
    </source>
</evidence>
<evidence type="ECO:0000313" key="13">
    <source>
        <dbReference type="EMBL" id="MBZ2197613.1"/>
    </source>
</evidence>
<evidence type="ECO:0000256" key="2">
    <source>
        <dbReference type="ARBA" id="ARBA00001947"/>
    </source>
</evidence>
<evidence type="ECO:0000259" key="12">
    <source>
        <dbReference type="PROSITE" id="PS51462"/>
    </source>
</evidence>
<comment type="caution">
    <text evidence="13">The sequence shown here is derived from an EMBL/GenBank/DDBJ whole genome shotgun (WGS) entry which is preliminary data.</text>
</comment>
<organism evidence="13 14">
    <name type="scientific">Occultella gossypii</name>
    <dbReference type="NCBI Taxonomy" id="2800820"/>
    <lineage>
        <taxon>Bacteria</taxon>
        <taxon>Bacillati</taxon>
        <taxon>Actinomycetota</taxon>
        <taxon>Actinomycetes</taxon>
        <taxon>Micrococcales</taxon>
        <taxon>Ruaniaceae</taxon>
        <taxon>Occultella</taxon>
    </lineage>
</organism>
<dbReference type="InterPro" id="IPR015797">
    <property type="entry name" value="NUDIX_hydrolase-like_dom_sf"/>
</dbReference>
<keyword evidence="8" id="KW-0520">NAD</keyword>
<dbReference type="InterPro" id="IPR050241">
    <property type="entry name" value="NAD-cap_RNA_hydrolase_NudC"/>
</dbReference>
<evidence type="ECO:0000256" key="10">
    <source>
        <dbReference type="RuleBase" id="RU003476"/>
    </source>
</evidence>
<keyword evidence="6 10" id="KW-0378">Hydrolase</keyword>
<evidence type="ECO:0000256" key="5">
    <source>
        <dbReference type="ARBA" id="ARBA00022723"/>
    </source>
</evidence>
<evidence type="ECO:0000256" key="9">
    <source>
        <dbReference type="ARBA" id="ARBA00023679"/>
    </source>
</evidence>
<keyword evidence="14" id="KW-1185">Reference proteome</keyword>
<dbReference type="Gene3D" id="3.90.79.10">
    <property type="entry name" value="Nucleoside Triphosphate Pyrophosphohydrolase"/>
    <property type="match status" value="1"/>
</dbReference>
<dbReference type="InterPro" id="IPR020084">
    <property type="entry name" value="NUDIX_hydrolase_CS"/>
</dbReference>
<comment type="cofactor">
    <cofactor evidence="2">
        <name>Zn(2+)</name>
        <dbReference type="ChEBI" id="CHEBI:29105"/>
    </cofactor>
</comment>
<dbReference type="CDD" id="cd03429">
    <property type="entry name" value="NUDIX_NADH_pyrophosphatase_Nudt13"/>
    <property type="match status" value="1"/>
</dbReference>
<evidence type="ECO:0000313" key="14">
    <source>
        <dbReference type="Proteomes" id="UP000826651"/>
    </source>
</evidence>
<evidence type="ECO:0000256" key="6">
    <source>
        <dbReference type="ARBA" id="ARBA00022801"/>
    </source>
</evidence>
<dbReference type="SUPFAM" id="SSF55811">
    <property type="entry name" value="Nudix"/>
    <property type="match status" value="1"/>
</dbReference>
<proteinExistence type="inferred from homology"/>
<dbReference type="InterPro" id="IPR049734">
    <property type="entry name" value="NudC-like_C"/>
</dbReference>
<dbReference type="InterPro" id="IPR020476">
    <property type="entry name" value="Nudix_hydrolase"/>
</dbReference>
<evidence type="ECO:0000256" key="8">
    <source>
        <dbReference type="ARBA" id="ARBA00023027"/>
    </source>
</evidence>
<keyword evidence="7" id="KW-0460">Magnesium</keyword>
<evidence type="ECO:0000256" key="3">
    <source>
        <dbReference type="ARBA" id="ARBA00009595"/>
    </source>
</evidence>
<dbReference type="EC" id="3.6.1.22" evidence="4"/>
<dbReference type="PROSITE" id="PS00893">
    <property type="entry name" value="NUDIX_BOX"/>
    <property type="match status" value="1"/>
</dbReference>
<dbReference type="NCBIfam" id="NF001299">
    <property type="entry name" value="PRK00241.1"/>
    <property type="match status" value="1"/>
</dbReference>
<comment type="cofactor">
    <cofactor evidence="1">
        <name>Mg(2+)</name>
        <dbReference type="ChEBI" id="CHEBI:18420"/>
    </cofactor>
</comment>
<dbReference type="Pfam" id="PF00293">
    <property type="entry name" value="NUDIX"/>
    <property type="match status" value="1"/>
</dbReference>
<dbReference type="PRINTS" id="PR00502">
    <property type="entry name" value="NUDIXFAMILY"/>
</dbReference>
<dbReference type="PANTHER" id="PTHR42904:SF6">
    <property type="entry name" value="NAD-CAPPED RNA HYDROLASE NUDT12"/>
    <property type="match status" value="1"/>
</dbReference>
<comment type="similarity">
    <text evidence="3">Belongs to the Nudix hydrolase family. NudC subfamily.</text>
</comment>
<evidence type="ECO:0000256" key="4">
    <source>
        <dbReference type="ARBA" id="ARBA00012381"/>
    </source>
</evidence>